<evidence type="ECO:0000256" key="1">
    <source>
        <dbReference type="RuleBase" id="RU003651"/>
    </source>
</evidence>
<dbReference type="Pfam" id="PF00004">
    <property type="entry name" value="AAA"/>
    <property type="match status" value="1"/>
</dbReference>
<dbReference type="SMART" id="SM00382">
    <property type="entry name" value="AAA"/>
    <property type="match status" value="1"/>
</dbReference>
<dbReference type="OMA" id="CPWELDT"/>
<evidence type="ECO:0000313" key="3">
    <source>
        <dbReference type="Ensembl" id="ENSEBUP00000001515.1"/>
    </source>
</evidence>
<accession>A0A8C4N4H5</accession>
<keyword evidence="4" id="KW-1185">Reference proteome</keyword>
<keyword evidence="1" id="KW-0547">Nucleotide-binding</keyword>
<dbReference type="AlphaFoldDB" id="A0A8C4N4H5"/>
<dbReference type="GO" id="GO:0007033">
    <property type="term" value="P:vacuole organization"/>
    <property type="evidence" value="ECO:0007669"/>
    <property type="project" value="TreeGrafter"/>
</dbReference>
<evidence type="ECO:0000313" key="4">
    <source>
        <dbReference type="Proteomes" id="UP000694388"/>
    </source>
</evidence>
<dbReference type="InterPro" id="IPR027417">
    <property type="entry name" value="P-loop_NTPase"/>
</dbReference>
<reference evidence="3" key="2">
    <citation type="submission" date="2025-09" db="UniProtKB">
        <authorList>
            <consortium name="Ensembl"/>
        </authorList>
    </citation>
    <scope>IDENTIFICATION</scope>
</reference>
<dbReference type="Ensembl" id="ENSEBUT00000001842.1">
    <property type="protein sequence ID" value="ENSEBUP00000001515.1"/>
    <property type="gene ID" value="ENSEBUG00000001246.1"/>
</dbReference>
<protein>
    <recommendedName>
        <fullName evidence="2">AAA+ ATPase domain-containing protein</fullName>
    </recommendedName>
</protein>
<dbReference type="InterPro" id="IPR003960">
    <property type="entry name" value="ATPase_AAA_CS"/>
</dbReference>
<dbReference type="GO" id="GO:0016197">
    <property type="term" value="P:endosomal transport"/>
    <property type="evidence" value="ECO:0007669"/>
    <property type="project" value="TreeGrafter"/>
</dbReference>
<dbReference type="PROSITE" id="PS00674">
    <property type="entry name" value="AAA"/>
    <property type="match status" value="1"/>
</dbReference>
<dbReference type="Proteomes" id="UP000694388">
    <property type="component" value="Unplaced"/>
</dbReference>
<feature type="domain" description="AAA+ ATPase" evidence="2">
    <location>
        <begin position="88"/>
        <end position="223"/>
    </location>
</feature>
<dbReference type="InterPro" id="IPR041569">
    <property type="entry name" value="AAA_lid_3"/>
</dbReference>
<dbReference type="PANTHER" id="PTHR23074:SF72">
    <property type="entry name" value="VACUOLAR PROTEIN SORTING-ASSOCIATED PROTEIN 4B"/>
    <property type="match status" value="1"/>
</dbReference>
<dbReference type="Pfam" id="PF17862">
    <property type="entry name" value="AAA_lid_3"/>
    <property type="match status" value="1"/>
</dbReference>
<dbReference type="InterPro" id="IPR050304">
    <property type="entry name" value="MT-severing_AAA_ATPase"/>
</dbReference>
<dbReference type="PANTHER" id="PTHR23074">
    <property type="entry name" value="AAA DOMAIN-CONTAINING"/>
    <property type="match status" value="1"/>
</dbReference>
<dbReference type="Gene3D" id="1.10.8.60">
    <property type="match status" value="1"/>
</dbReference>
<comment type="similarity">
    <text evidence="1">Belongs to the AAA ATPase family.</text>
</comment>
<reference evidence="3" key="1">
    <citation type="submission" date="2025-08" db="UniProtKB">
        <authorList>
            <consortium name="Ensembl"/>
        </authorList>
    </citation>
    <scope>IDENTIFICATION</scope>
</reference>
<proteinExistence type="inferred from homology"/>
<dbReference type="InterPro" id="IPR003593">
    <property type="entry name" value="AAA+_ATPase"/>
</dbReference>
<dbReference type="InterPro" id="IPR003959">
    <property type="entry name" value="ATPase_AAA_core"/>
</dbReference>
<name>A0A8C4N4H5_EPTBU</name>
<organism evidence="3 4">
    <name type="scientific">Eptatretus burgeri</name>
    <name type="common">Inshore hagfish</name>
    <dbReference type="NCBI Taxonomy" id="7764"/>
    <lineage>
        <taxon>Eukaryota</taxon>
        <taxon>Metazoa</taxon>
        <taxon>Chordata</taxon>
        <taxon>Craniata</taxon>
        <taxon>Vertebrata</taxon>
        <taxon>Cyclostomata</taxon>
        <taxon>Myxini</taxon>
        <taxon>Myxiniformes</taxon>
        <taxon>Myxinidae</taxon>
        <taxon>Eptatretinae</taxon>
        <taxon>Eptatretus</taxon>
    </lineage>
</organism>
<dbReference type="GO" id="GO:0005524">
    <property type="term" value="F:ATP binding"/>
    <property type="evidence" value="ECO:0007669"/>
    <property type="project" value="UniProtKB-KW"/>
</dbReference>
<evidence type="ECO:0000259" key="2">
    <source>
        <dbReference type="SMART" id="SM00382"/>
    </source>
</evidence>
<sequence>LQHFLHFHAVGSIAEPHHHSLLACMDTLLPTFFADPQRRQNDISAAVVEVGSMTFDDLAGLQSVKQSLREAVVLPVLYPQLFTGLLQPWRCILLYGPPGTGKTTLAFSVASEIKSTFYSVTSSDLLSSCTWNISNGSCGKTHDRFCIQVVFFDEVDGLCRRRSSGEEDVTRRIKTELLRQMQEVPSPGYKNNVCIIGATNCPWDLDPAFLRRFQRRIFVPLPDRDTRSMLIRRSIDQCHVNASIEDIDNLAAITEGLSGSDLTHALREALLQPLRRLQKATAWHMRVWNIFLDL</sequence>
<dbReference type="SUPFAM" id="SSF52540">
    <property type="entry name" value="P-loop containing nucleoside triphosphate hydrolases"/>
    <property type="match status" value="1"/>
</dbReference>
<dbReference type="GO" id="GO:0016887">
    <property type="term" value="F:ATP hydrolysis activity"/>
    <property type="evidence" value="ECO:0007669"/>
    <property type="project" value="InterPro"/>
</dbReference>
<keyword evidence="1" id="KW-0067">ATP-binding</keyword>
<dbReference type="Gene3D" id="3.40.50.300">
    <property type="entry name" value="P-loop containing nucleotide triphosphate hydrolases"/>
    <property type="match status" value="1"/>
</dbReference>